<dbReference type="EMBL" id="KV417553">
    <property type="protein sequence ID" value="KZP20684.1"/>
    <property type="molecule type" value="Genomic_DNA"/>
</dbReference>
<feature type="signal peptide" evidence="1">
    <location>
        <begin position="1"/>
        <end position="37"/>
    </location>
</feature>
<dbReference type="Proteomes" id="UP000076532">
    <property type="component" value="Unassembled WGS sequence"/>
</dbReference>
<evidence type="ECO:0000313" key="3">
    <source>
        <dbReference type="Proteomes" id="UP000076532"/>
    </source>
</evidence>
<gene>
    <name evidence="2" type="ORF">FIBSPDRAFT_533561</name>
</gene>
<dbReference type="AlphaFoldDB" id="A0A166JB47"/>
<accession>A0A166JB47</accession>
<evidence type="ECO:0000256" key="1">
    <source>
        <dbReference type="SAM" id="SignalP"/>
    </source>
</evidence>
<proteinExistence type="predicted"/>
<organism evidence="2 3">
    <name type="scientific">Athelia psychrophila</name>
    <dbReference type="NCBI Taxonomy" id="1759441"/>
    <lineage>
        <taxon>Eukaryota</taxon>
        <taxon>Fungi</taxon>
        <taxon>Dikarya</taxon>
        <taxon>Basidiomycota</taxon>
        <taxon>Agaricomycotina</taxon>
        <taxon>Agaricomycetes</taxon>
        <taxon>Agaricomycetidae</taxon>
        <taxon>Atheliales</taxon>
        <taxon>Atheliaceae</taxon>
        <taxon>Athelia</taxon>
    </lineage>
</organism>
<feature type="chain" id="PRO_5007875754" evidence="1">
    <location>
        <begin position="38"/>
        <end position="118"/>
    </location>
</feature>
<sequence length="118" mass="13528">MFYHCHSFPPHPPACSLPWCPFLAPSALLFLLHVAESGKEFVQAQIKRPWEEHNPLMNRDEHATQKLMSTLWGKFGHPHTRRLLLPAIPDTPSCGLCFMLFYRQKGPAITLYAGRSLF</sequence>
<reference evidence="2 3" key="1">
    <citation type="journal article" date="2016" name="Mol. Biol. Evol.">
        <title>Comparative Genomics of Early-Diverging Mushroom-Forming Fungi Provides Insights into the Origins of Lignocellulose Decay Capabilities.</title>
        <authorList>
            <person name="Nagy L.G."/>
            <person name="Riley R."/>
            <person name="Tritt A."/>
            <person name="Adam C."/>
            <person name="Daum C."/>
            <person name="Floudas D."/>
            <person name="Sun H."/>
            <person name="Yadav J.S."/>
            <person name="Pangilinan J."/>
            <person name="Larsson K.H."/>
            <person name="Matsuura K."/>
            <person name="Barry K."/>
            <person name="Labutti K."/>
            <person name="Kuo R."/>
            <person name="Ohm R.A."/>
            <person name="Bhattacharya S.S."/>
            <person name="Shirouzu T."/>
            <person name="Yoshinaga Y."/>
            <person name="Martin F.M."/>
            <person name="Grigoriev I.V."/>
            <person name="Hibbett D.S."/>
        </authorList>
    </citation>
    <scope>NUCLEOTIDE SEQUENCE [LARGE SCALE GENOMIC DNA]</scope>
    <source>
        <strain evidence="2 3">CBS 109695</strain>
    </source>
</reference>
<evidence type="ECO:0000313" key="2">
    <source>
        <dbReference type="EMBL" id="KZP20684.1"/>
    </source>
</evidence>
<name>A0A166JB47_9AGAM</name>
<protein>
    <submittedName>
        <fullName evidence="2">Uncharacterized protein</fullName>
    </submittedName>
</protein>
<keyword evidence="3" id="KW-1185">Reference proteome</keyword>
<keyword evidence="1" id="KW-0732">Signal</keyword>